<evidence type="ECO:0000313" key="1">
    <source>
        <dbReference type="EMBL" id="PSN59335.1"/>
    </source>
</evidence>
<gene>
    <name evidence="1" type="ORF">BS50DRAFT_580056</name>
</gene>
<evidence type="ECO:0000313" key="2">
    <source>
        <dbReference type="Proteomes" id="UP000240883"/>
    </source>
</evidence>
<dbReference type="Proteomes" id="UP000240883">
    <property type="component" value="Unassembled WGS sequence"/>
</dbReference>
<sequence>MCCFSTRVSQGGSIAVLRSTLPADANAETSPEMRVLFQNDISCSHPPGTQIEFQGWQPPVGDAGRYWVVIHRNGDLSAPVPTAPMASLLSNSLFAFSFDNAPDAAMQLPQRLNLGVGDEGIIGRRVSLMTAASGGPMTVAEGIAGWN</sequence>
<proteinExistence type="predicted"/>
<dbReference type="OrthoDB" id="4158189at2759"/>
<reference evidence="1 2" key="1">
    <citation type="journal article" date="2018" name="Front. Microbiol.">
        <title>Genome-Wide Analysis of Corynespora cassiicola Leaf Fall Disease Putative Effectors.</title>
        <authorList>
            <person name="Lopez D."/>
            <person name="Ribeiro S."/>
            <person name="Label P."/>
            <person name="Fumanal B."/>
            <person name="Venisse J.S."/>
            <person name="Kohler A."/>
            <person name="de Oliveira R.R."/>
            <person name="Labutti K."/>
            <person name="Lipzen A."/>
            <person name="Lail K."/>
            <person name="Bauer D."/>
            <person name="Ohm R.A."/>
            <person name="Barry K.W."/>
            <person name="Spatafora J."/>
            <person name="Grigoriev I.V."/>
            <person name="Martin F.M."/>
            <person name="Pujade-Renaud V."/>
        </authorList>
    </citation>
    <scope>NUCLEOTIDE SEQUENCE [LARGE SCALE GENOMIC DNA]</scope>
    <source>
        <strain evidence="1 2">Philippines</strain>
    </source>
</reference>
<name>A0A2T2N1L1_CORCC</name>
<dbReference type="AlphaFoldDB" id="A0A2T2N1L1"/>
<organism evidence="1 2">
    <name type="scientific">Corynespora cassiicola Philippines</name>
    <dbReference type="NCBI Taxonomy" id="1448308"/>
    <lineage>
        <taxon>Eukaryota</taxon>
        <taxon>Fungi</taxon>
        <taxon>Dikarya</taxon>
        <taxon>Ascomycota</taxon>
        <taxon>Pezizomycotina</taxon>
        <taxon>Dothideomycetes</taxon>
        <taxon>Pleosporomycetidae</taxon>
        <taxon>Pleosporales</taxon>
        <taxon>Corynesporascaceae</taxon>
        <taxon>Corynespora</taxon>
    </lineage>
</organism>
<dbReference type="EMBL" id="KZ678157">
    <property type="protein sequence ID" value="PSN59335.1"/>
    <property type="molecule type" value="Genomic_DNA"/>
</dbReference>
<keyword evidence="2" id="KW-1185">Reference proteome</keyword>
<protein>
    <submittedName>
        <fullName evidence="1">Uncharacterized protein</fullName>
    </submittedName>
</protein>
<accession>A0A2T2N1L1</accession>